<dbReference type="GO" id="GO:0005524">
    <property type="term" value="F:ATP binding"/>
    <property type="evidence" value="ECO:0007669"/>
    <property type="project" value="UniProtKB-UniRule"/>
</dbReference>
<evidence type="ECO:0000256" key="6">
    <source>
        <dbReference type="ARBA" id="ARBA00022840"/>
    </source>
</evidence>
<evidence type="ECO:0000256" key="8">
    <source>
        <dbReference type="HAMAP-Rule" id="MF_01161"/>
    </source>
</evidence>
<keyword evidence="4 8" id="KW-0819">tRNA processing</keyword>
<dbReference type="Pfam" id="PF11734">
    <property type="entry name" value="TilS_C"/>
    <property type="match status" value="1"/>
</dbReference>
<comment type="caution">
    <text evidence="10">The sequence shown here is derived from an EMBL/GenBank/DDBJ whole genome shotgun (WGS) entry which is preliminary data.</text>
</comment>
<evidence type="ECO:0000259" key="9">
    <source>
        <dbReference type="SMART" id="SM00977"/>
    </source>
</evidence>
<evidence type="ECO:0000313" key="10">
    <source>
        <dbReference type="EMBL" id="PZX65664.1"/>
    </source>
</evidence>
<dbReference type="Gene3D" id="3.40.50.620">
    <property type="entry name" value="HUPs"/>
    <property type="match status" value="1"/>
</dbReference>
<dbReference type="CDD" id="cd01992">
    <property type="entry name" value="TilS_N"/>
    <property type="match status" value="1"/>
</dbReference>
<dbReference type="GO" id="GO:0032267">
    <property type="term" value="F:tRNA(Ile)-lysidine synthase activity"/>
    <property type="evidence" value="ECO:0007669"/>
    <property type="project" value="UniProtKB-EC"/>
</dbReference>
<dbReference type="PANTHER" id="PTHR43033">
    <property type="entry name" value="TRNA(ILE)-LYSIDINE SYNTHASE-RELATED"/>
    <property type="match status" value="1"/>
</dbReference>
<dbReference type="InterPro" id="IPR012796">
    <property type="entry name" value="Lysidine-tRNA-synth_C"/>
</dbReference>
<comment type="domain">
    <text evidence="8">The N-terminal region contains the highly conserved SGGXDS motif, predicted to be a P-loop motif involved in ATP binding.</text>
</comment>
<dbReference type="NCBIfam" id="TIGR02432">
    <property type="entry name" value="lysidine_TilS_N"/>
    <property type="match status" value="1"/>
</dbReference>
<dbReference type="SUPFAM" id="SSF56037">
    <property type="entry name" value="PheT/TilS domain"/>
    <property type="match status" value="1"/>
</dbReference>
<comment type="similarity">
    <text evidence="8">Belongs to the tRNA(Ile)-lysidine synthase family.</text>
</comment>
<dbReference type="InterPro" id="IPR014729">
    <property type="entry name" value="Rossmann-like_a/b/a_fold"/>
</dbReference>
<accession>A0A2W7RZH3</accession>
<dbReference type="EC" id="6.3.4.19" evidence="8"/>
<evidence type="ECO:0000256" key="4">
    <source>
        <dbReference type="ARBA" id="ARBA00022694"/>
    </source>
</evidence>
<gene>
    <name evidence="8" type="primary">tilS</name>
    <name evidence="10" type="ORF">LX80_00154</name>
</gene>
<protein>
    <recommendedName>
        <fullName evidence="8">tRNA(Ile)-lysidine synthase</fullName>
        <ecNumber evidence="8">6.3.4.19</ecNumber>
    </recommendedName>
    <alternativeName>
        <fullName evidence="8">tRNA(Ile)-2-lysyl-cytidine synthase</fullName>
    </alternativeName>
    <alternativeName>
        <fullName evidence="8">tRNA(Ile)-lysidine synthetase</fullName>
    </alternativeName>
</protein>
<dbReference type="GO" id="GO:0005737">
    <property type="term" value="C:cytoplasm"/>
    <property type="evidence" value="ECO:0007669"/>
    <property type="project" value="UniProtKB-SubCell"/>
</dbReference>
<feature type="binding site" evidence="8">
    <location>
        <begin position="30"/>
        <end position="35"/>
    </location>
    <ligand>
        <name>ATP</name>
        <dbReference type="ChEBI" id="CHEBI:30616"/>
    </ligand>
</feature>
<keyword evidence="2 8" id="KW-0963">Cytoplasm</keyword>
<evidence type="ECO:0000256" key="1">
    <source>
        <dbReference type="ARBA" id="ARBA00004496"/>
    </source>
</evidence>
<dbReference type="SMART" id="SM00977">
    <property type="entry name" value="TilS_C"/>
    <property type="match status" value="1"/>
</dbReference>
<comment type="catalytic activity">
    <reaction evidence="7 8">
        <text>cytidine(34) in tRNA(Ile2) + L-lysine + ATP = lysidine(34) in tRNA(Ile2) + AMP + diphosphate + H(+)</text>
        <dbReference type="Rhea" id="RHEA:43744"/>
        <dbReference type="Rhea" id="RHEA-COMP:10625"/>
        <dbReference type="Rhea" id="RHEA-COMP:10670"/>
        <dbReference type="ChEBI" id="CHEBI:15378"/>
        <dbReference type="ChEBI" id="CHEBI:30616"/>
        <dbReference type="ChEBI" id="CHEBI:32551"/>
        <dbReference type="ChEBI" id="CHEBI:33019"/>
        <dbReference type="ChEBI" id="CHEBI:82748"/>
        <dbReference type="ChEBI" id="CHEBI:83665"/>
        <dbReference type="ChEBI" id="CHEBI:456215"/>
        <dbReference type="EC" id="6.3.4.19"/>
    </reaction>
</comment>
<dbReference type="AlphaFoldDB" id="A0A2W7RZH3"/>
<dbReference type="NCBIfam" id="TIGR02433">
    <property type="entry name" value="lysidine_TilS_C"/>
    <property type="match status" value="1"/>
</dbReference>
<dbReference type="SUPFAM" id="SSF52402">
    <property type="entry name" value="Adenine nucleotide alpha hydrolases-like"/>
    <property type="match status" value="1"/>
</dbReference>
<dbReference type="Pfam" id="PF01171">
    <property type="entry name" value="ATP_bind_3"/>
    <property type="match status" value="1"/>
</dbReference>
<dbReference type="OrthoDB" id="9807403at2"/>
<dbReference type="HAMAP" id="MF_01161">
    <property type="entry name" value="tRNA_Ile_lys_synt"/>
    <property type="match status" value="1"/>
</dbReference>
<comment type="function">
    <text evidence="8">Ligates lysine onto the cytidine present at position 34 of the AUA codon-specific tRNA(Ile) that contains the anticodon CAU, in an ATP-dependent manner. Cytidine is converted to lysidine, thus changing the amino acid specificity of the tRNA from methionine to isoleucine.</text>
</comment>
<evidence type="ECO:0000256" key="5">
    <source>
        <dbReference type="ARBA" id="ARBA00022741"/>
    </source>
</evidence>
<keyword evidence="5 8" id="KW-0547">Nucleotide-binding</keyword>
<dbReference type="RefSeq" id="WP_111293135.1">
    <property type="nucleotide sequence ID" value="NZ_QKZV01000001.1"/>
</dbReference>
<proteinExistence type="inferred from homology"/>
<dbReference type="InterPro" id="IPR012795">
    <property type="entry name" value="tRNA_Ile_lys_synt_N"/>
</dbReference>
<dbReference type="InterPro" id="IPR012094">
    <property type="entry name" value="tRNA_Ile_lys_synt"/>
</dbReference>
<dbReference type="PANTHER" id="PTHR43033:SF1">
    <property type="entry name" value="TRNA(ILE)-LYSIDINE SYNTHASE-RELATED"/>
    <property type="match status" value="1"/>
</dbReference>
<dbReference type="Proteomes" id="UP000249720">
    <property type="component" value="Unassembled WGS sequence"/>
</dbReference>
<dbReference type="InterPro" id="IPR011063">
    <property type="entry name" value="TilS/TtcA_N"/>
</dbReference>
<evidence type="ECO:0000256" key="7">
    <source>
        <dbReference type="ARBA" id="ARBA00048539"/>
    </source>
</evidence>
<name>A0A2W7RZH3_9BACT</name>
<keyword evidence="11" id="KW-1185">Reference proteome</keyword>
<keyword evidence="3 8" id="KW-0436">Ligase</keyword>
<evidence type="ECO:0000313" key="11">
    <source>
        <dbReference type="Proteomes" id="UP000249720"/>
    </source>
</evidence>
<comment type="subcellular location">
    <subcellularLocation>
        <location evidence="1 8">Cytoplasm</location>
    </subcellularLocation>
</comment>
<reference evidence="10 11" key="1">
    <citation type="submission" date="2018-06" db="EMBL/GenBank/DDBJ databases">
        <title>Genomic Encyclopedia of Archaeal and Bacterial Type Strains, Phase II (KMG-II): from individual species to whole genera.</title>
        <authorList>
            <person name="Goeker M."/>
        </authorList>
    </citation>
    <scope>NUCLEOTIDE SEQUENCE [LARGE SCALE GENOMIC DNA]</scope>
    <source>
        <strain evidence="10 11">DSM 23241</strain>
    </source>
</reference>
<dbReference type="EMBL" id="QKZV01000001">
    <property type="protein sequence ID" value="PZX65664.1"/>
    <property type="molecule type" value="Genomic_DNA"/>
</dbReference>
<dbReference type="GO" id="GO:0006400">
    <property type="term" value="P:tRNA modification"/>
    <property type="evidence" value="ECO:0007669"/>
    <property type="project" value="UniProtKB-UniRule"/>
</dbReference>
<evidence type="ECO:0000256" key="2">
    <source>
        <dbReference type="ARBA" id="ARBA00022490"/>
    </source>
</evidence>
<evidence type="ECO:0000256" key="3">
    <source>
        <dbReference type="ARBA" id="ARBA00022598"/>
    </source>
</evidence>
<sequence>MNLFEAFQLQWKQKFSYLHPHNCTLLVAVSGGVDSMVLLHCLHKIQFHIAVAHVNFQLRGEESIRDAVFVQQTCEKYNIPFYLKTVNTQAFADEEKISIQVAARRLRYEWFEQLLQQPYFKTTPNAFIVTAHHANDNIETLLHHLFRGTGIAGLQGIPSKNNQIIRPLLFAYKQDIIAYAEQNKLQWVDDSSNKKHDYTRNFIRLQILPQLQQHFPNIDAILTENIERFQEANLLYQQALQNHFKKLIQQNEFGYQIPIELLKKTQPFTTVLWEIAKQFGCQSAQLISIEKLLDAKNGSVVETSTHRFVKNRKWLLIQLRSNPINDFVTIQKWCNQIQYAAGKLLLNKVPVPEKFEANNHTIYIDEAALQFPLIIRKLKTGDYFYPFGMKHKKKISRFLIDLKLSLPQKENVWVLEMNKKIIWVIGYRADNRFKVNANAKQCIKIDYLK</sequence>
<organism evidence="10 11">
    <name type="scientific">Hydrotalea sandarakina</name>
    <dbReference type="NCBI Taxonomy" id="1004304"/>
    <lineage>
        <taxon>Bacteria</taxon>
        <taxon>Pseudomonadati</taxon>
        <taxon>Bacteroidota</taxon>
        <taxon>Chitinophagia</taxon>
        <taxon>Chitinophagales</taxon>
        <taxon>Chitinophagaceae</taxon>
        <taxon>Hydrotalea</taxon>
    </lineage>
</organism>
<keyword evidence="6 8" id="KW-0067">ATP-binding</keyword>
<feature type="domain" description="Lysidine-tRNA(Ile) synthetase C-terminal" evidence="9">
    <location>
        <begin position="373"/>
        <end position="445"/>
    </location>
</feature>